<feature type="domain" description="EF-hand" evidence="3">
    <location>
        <begin position="145"/>
        <end position="180"/>
    </location>
</feature>
<comment type="caution">
    <text evidence="4">The sequence shown here is derived from an EMBL/GenBank/DDBJ whole genome shotgun (WGS) entry which is preliminary data.</text>
</comment>
<dbReference type="OrthoDB" id="26525at2759"/>
<dbReference type="AlphaFoldDB" id="A0A0M0K9Q2"/>
<dbReference type="Proteomes" id="UP000037460">
    <property type="component" value="Unassembled WGS sequence"/>
</dbReference>
<gene>
    <name evidence="4" type="ORF">Ctob_015158</name>
</gene>
<dbReference type="InterPro" id="IPR011992">
    <property type="entry name" value="EF-hand-dom_pair"/>
</dbReference>
<dbReference type="PROSITE" id="PS00018">
    <property type="entry name" value="EF_HAND_1"/>
    <property type="match status" value="1"/>
</dbReference>
<sequence length="293" mass="33330">MMQPYGNWLSGRVKNVTGDVSTPFDSWLSDEMAKLQQTYPRRPRRDKRRRELARKSGARSHIDRIAQNAVYNAIKAESMLIDVELTHSALEEQKALAIVEEQKAESDFGIDAIIDLVTTRSAREEQRAETALAEQKKDLRTLLNEQGPKLFDLFREWDSDGNGGVDKYEFRKAVTALGYTPPKSQIDALFDSMDVDGSGVIEYDELKNALSDKSEFGIDAVIAQAKSVTKPKPHMRLFGRLPQGFDPVPVEALIAKRARARLRMHYSEADRLQRRIQRLGVKLDDRRRTWSGP</sequence>
<feature type="compositionally biased region" description="Basic residues" evidence="2">
    <location>
        <begin position="41"/>
        <end position="58"/>
    </location>
</feature>
<evidence type="ECO:0000259" key="3">
    <source>
        <dbReference type="PROSITE" id="PS50222"/>
    </source>
</evidence>
<dbReference type="InterPro" id="IPR018247">
    <property type="entry name" value="EF_Hand_1_Ca_BS"/>
</dbReference>
<organism evidence="4 5">
    <name type="scientific">Chrysochromulina tobinii</name>
    <dbReference type="NCBI Taxonomy" id="1460289"/>
    <lineage>
        <taxon>Eukaryota</taxon>
        <taxon>Haptista</taxon>
        <taxon>Haptophyta</taxon>
        <taxon>Prymnesiophyceae</taxon>
        <taxon>Prymnesiales</taxon>
        <taxon>Chrysochromulinaceae</taxon>
        <taxon>Chrysochromulina</taxon>
    </lineage>
</organism>
<keyword evidence="5" id="KW-1185">Reference proteome</keyword>
<dbReference type="EMBL" id="JWZX01000837">
    <property type="protein sequence ID" value="KOO35514.1"/>
    <property type="molecule type" value="Genomic_DNA"/>
</dbReference>
<keyword evidence="1" id="KW-0106">Calcium</keyword>
<reference evidence="5" key="1">
    <citation type="journal article" date="2015" name="PLoS Genet.">
        <title>Genome Sequence and Transcriptome Analyses of Chrysochromulina tobin: Metabolic Tools for Enhanced Algal Fitness in the Prominent Order Prymnesiales (Haptophyceae).</title>
        <authorList>
            <person name="Hovde B.T."/>
            <person name="Deodato C.R."/>
            <person name="Hunsperger H.M."/>
            <person name="Ryken S.A."/>
            <person name="Yost W."/>
            <person name="Jha R.K."/>
            <person name="Patterson J."/>
            <person name="Monnat R.J. Jr."/>
            <person name="Barlow S.B."/>
            <person name="Starkenburg S.R."/>
            <person name="Cattolico R.A."/>
        </authorList>
    </citation>
    <scope>NUCLEOTIDE SEQUENCE</scope>
    <source>
        <strain evidence="5">CCMP291</strain>
    </source>
</reference>
<evidence type="ECO:0000313" key="4">
    <source>
        <dbReference type="EMBL" id="KOO35514.1"/>
    </source>
</evidence>
<feature type="domain" description="EF-hand" evidence="3">
    <location>
        <begin position="181"/>
        <end position="216"/>
    </location>
</feature>
<dbReference type="SMART" id="SM00054">
    <property type="entry name" value="EFh"/>
    <property type="match status" value="2"/>
</dbReference>
<protein>
    <submittedName>
        <fullName evidence="4">Calcium-loaded n-terminal sensor domain of centrin</fullName>
    </submittedName>
</protein>
<dbReference type="InterPro" id="IPR002048">
    <property type="entry name" value="EF_hand_dom"/>
</dbReference>
<dbReference type="PROSITE" id="PS50222">
    <property type="entry name" value="EF_HAND_2"/>
    <property type="match status" value="2"/>
</dbReference>
<dbReference type="Pfam" id="PF13499">
    <property type="entry name" value="EF-hand_7"/>
    <property type="match status" value="1"/>
</dbReference>
<feature type="region of interest" description="Disordered" evidence="2">
    <location>
        <begin position="39"/>
        <end position="59"/>
    </location>
</feature>
<evidence type="ECO:0000256" key="1">
    <source>
        <dbReference type="ARBA" id="ARBA00022837"/>
    </source>
</evidence>
<accession>A0A0M0K9Q2</accession>
<dbReference type="CDD" id="cd00051">
    <property type="entry name" value="EFh"/>
    <property type="match status" value="1"/>
</dbReference>
<name>A0A0M0K9Q2_9EUKA</name>
<dbReference type="GO" id="GO:0005509">
    <property type="term" value="F:calcium ion binding"/>
    <property type="evidence" value="ECO:0007669"/>
    <property type="project" value="InterPro"/>
</dbReference>
<evidence type="ECO:0000313" key="5">
    <source>
        <dbReference type="Proteomes" id="UP000037460"/>
    </source>
</evidence>
<evidence type="ECO:0000256" key="2">
    <source>
        <dbReference type="SAM" id="MobiDB-lite"/>
    </source>
</evidence>
<dbReference type="Gene3D" id="1.10.238.10">
    <property type="entry name" value="EF-hand"/>
    <property type="match status" value="1"/>
</dbReference>
<proteinExistence type="predicted"/>
<dbReference type="SUPFAM" id="SSF47473">
    <property type="entry name" value="EF-hand"/>
    <property type="match status" value="1"/>
</dbReference>